<feature type="compositionally biased region" description="Acidic residues" evidence="2">
    <location>
        <begin position="276"/>
        <end position="286"/>
    </location>
</feature>
<protein>
    <recommendedName>
        <fullName evidence="3">Bud22 domain-containing protein</fullName>
    </recommendedName>
</protein>
<evidence type="ECO:0000313" key="5">
    <source>
        <dbReference type="Proteomes" id="UP000509704"/>
    </source>
</evidence>
<dbReference type="GO" id="GO:0030490">
    <property type="term" value="P:maturation of SSU-rRNA"/>
    <property type="evidence" value="ECO:0007669"/>
    <property type="project" value="TreeGrafter"/>
</dbReference>
<accession>A0A7H9B8A3</accession>
<feature type="compositionally biased region" description="Basic residues" evidence="2">
    <location>
        <begin position="366"/>
        <end position="376"/>
    </location>
</feature>
<evidence type="ECO:0000256" key="2">
    <source>
        <dbReference type="SAM" id="MobiDB-lite"/>
    </source>
</evidence>
<dbReference type="PANTHER" id="PTHR23325">
    <property type="entry name" value="SERUM RESPONSE FACTOR-BINDING"/>
    <property type="match status" value="1"/>
</dbReference>
<organism evidence="4 5">
    <name type="scientific">Zygotorulaspora mrakii</name>
    <name type="common">Zygosaccharomyces mrakii</name>
    <dbReference type="NCBI Taxonomy" id="42260"/>
    <lineage>
        <taxon>Eukaryota</taxon>
        <taxon>Fungi</taxon>
        <taxon>Dikarya</taxon>
        <taxon>Ascomycota</taxon>
        <taxon>Saccharomycotina</taxon>
        <taxon>Saccharomycetes</taxon>
        <taxon>Saccharomycetales</taxon>
        <taxon>Saccharomycetaceae</taxon>
        <taxon>Zygotorulaspora</taxon>
    </lineage>
</organism>
<evidence type="ECO:0000256" key="1">
    <source>
        <dbReference type="ARBA" id="ARBA00023054"/>
    </source>
</evidence>
<gene>
    <name evidence="4" type="ORF">HG535_0G03570</name>
</gene>
<keyword evidence="5" id="KW-1185">Reference proteome</keyword>
<dbReference type="RefSeq" id="XP_037146199.1">
    <property type="nucleotide sequence ID" value="XM_037290304.1"/>
</dbReference>
<dbReference type="Pfam" id="PF09073">
    <property type="entry name" value="BUD22"/>
    <property type="match status" value="1"/>
</dbReference>
<proteinExistence type="predicted"/>
<keyword evidence="1" id="KW-0175">Coiled coil</keyword>
<dbReference type="GO" id="GO:0005634">
    <property type="term" value="C:nucleus"/>
    <property type="evidence" value="ECO:0007669"/>
    <property type="project" value="TreeGrafter"/>
</dbReference>
<feature type="domain" description="Bud22" evidence="3">
    <location>
        <begin position="113"/>
        <end position="467"/>
    </location>
</feature>
<feature type="region of interest" description="Disordered" evidence="2">
    <location>
        <begin position="221"/>
        <end position="408"/>
    </location>
</feature>
<dbReference type="EMBL" id="CP058610">
    <property type="protein sequence ID" value="QLG74474.1"/>
    <property type="molecule type" value="Genomic_DNA"/>
</dbReference>
<dbReference type="InterPro" id="IPR037393">
    <property type="entry name" value="Bud22/SRFB1"/>
</dbReference>
<dbReference type="GeneID" id="59238257"/>
<dbReference type="AlphaFoldDB" id="A0A7H9B8A3"/>
<dbReference type="OrthoDB" id="3364872at2759"/>
<name>A0A7H9B8A3_ZYGMR</name>
<dbReference type="KEGG" id="zmk:HG535_0G03570"/>
<feature type="compositionally biased region" description="Basic and acidic residues" evidence="2">
    <location>
        <begin position="448"/>
        <end position="467"/>
    </location>
</feature>
<sequence length="467" mass="54249">MPKDNLIFKLDNLEYQYHYLNGSLNEFQPRLNSTTKIFNAKSKKTSKKIAKLLAESTLTDVSKSLDALKTEIFSKKVYHLDGHLQSFLHKQILQYRPTKKAKIDFTTVIKALESQYGLKEFVELISKSKVIKLSVARLCPSKNTPTPGWFLDHPFWKIHQDKTQKFNPSRVWNEVILKTDKADQLVSIFMNNEKCKELFAGFNAGMDVFLAIKKEKKVKNNSKSFEDMEDAPVMKGSNNGMLGPPDIEQSEEQQALEQNEMDEESLERYDGLLAASDDEEEDEVDTLDPNVNYNEVTDEEPDEENDVEELDYEEEKDDAEMPKKKKQKTELPELMAGYYSGADSDDESDPAEDKIAREQISLVEKKKNRRGQRARQKIWEKKYGRAAKHVQREVQKDMDDRKRRQQEYEERVAKRAAKEVEQVNFQRTYNTPAAPKLQPEHPSWVAKKKAEEKQMNAKFEGKKIKFD</sequence>
<reference evidence="4 5" key="1">
    <citation type="submission" date="2020-07" db="EMBL/GenBank/DDBJ databases">
        <title>The yeast mating-type switching endonuclease HO is a domesticated member of an unorthodox homing genetic element family.</title>
        <authorList>
            <person name="Coughlan A.Y."/>
            <person name="Lombardi L."/>
            <person name="Braun-Galleani S."/>
            <person name="Martos A.R."/>
            <person name="Galeote V."/>
            <person name="Bigey F."/>
            <person name="Dequin S."/>
            <person name="Byrne K.P."/>
            <person name="Wolfe K.H."/>
        </authorList>
    </citation>
    <scope>NUCLEOTIDE SEQUENCE [LARGE SCALE GENOMIC DNA]</scope>
    <source>
        <strain evidence="4 5">NRRL Y-6702</strain>
    </source>
</reference>
<evidence type="ECO:0000313" key="4">
    <source>
        <dbReference type="EMBL" id="QLG74474.1"/>
    </source>
</evidence>
<feature type="compositionally biased region" description="Acidic residues" evidence="2">
    <location>
        <begin position="296"/>
        <end position="318"/>
    </location>
</feature>
<dbReference type="Proteomes" id="UP000509704">
    <property type="component" value="Chromosome 7"/>
</dbReference>
<dbReference type="InterPro" id="IPR015158">
    <property type="entry name" value="Bud22_dom"/>
</dbReference>
<feature type="region of interest" description="Disordered" evidence="2">
    <location>
        <begin position="424"/>
        <end position="467"/>
    </location>
</feature>
<dbReference type="GO" id="GO:0030686">
    <property type="term" value="C:90S preribosome"/>
    <property type="evidence" value="ECO:0007669"/>
    <property type="project" value="TreeGrafter"/>
</dbReference>
<evidence type="ECO:0000259" key="3">
    <source>
        <dbReference type="Pfam" id="PF09073"/>
    </source>
</evidence>
<feature type="compositionally biased region" description="Basic and acidic residues" evidence="2">
    <location>
        <begin position="390"/>
        <end position="408"/>
    </location>
</feature>
<dbReference type="PANTHER" id="PTHR23325:SF1">
    <property type="entry name" value="SERUM RESPONSE FACTOR-BINDING PROTEIN 1"/>
    <property type="match status" value="1"/>
</dbReference>